<gene>
    <name evidence="2" type="ORF">GCM10022197_03020</name>
</gene>
<dbReference type="EMBL" id="BAAAYR010000001">
    <property type="protein sequence ID" value="GAA3551476.1"/>
    <property type="molecule type" value="Genomic_DNA"/>
</dbReference>
<evidence type="ECO:0000313" key="3">
    <source>
        <dbReference type="Proteomes" id="UP001500767"/>
    </source>
</evidence>
<accession>A0ABP6WH63</accession>
<reference evidence="3" key="1">
    <citation type="journal article" date="2019" name="Int. J. Syst. Evol. Microbiol.">
        <title>The Global Catalogue of Microorganisms (GCM) 10K type strain sequencing project: providing services to taxonomists for standard genome sequencing and annotation.</title>
        <authorList>
            <consortium name="The Broad Institute Genomics Platform"/>
            <consortium name="The Broad Institute Genome Sequencing Center for Infectious Disease"/>
            <person name="Wu L."/>
            <person name="Ma J."/>
        </authorList>
    </citation>
    <scope>NUCLEOTIDE SEQUENCE [LARGE SCALE GENOMIC DNA]</scope>
    <source>
        <strain evidence="3">JCM 16540</strain>
    </source>
</reference>
<keyword evidence="1" id="KW-0472">Membrane</keyword>
<sequence>MRAPRPVTLFAAATASYTANVALGSAVAARVVDTRRFRWVHHALYVSTSVLAGAAASSLLWSDSRAGWRLLPAALPLTAVSQVSARSRRHPLVALGAAPFFVTSLVRAIQEQHGVS</sequence>
<dbReference type="RefSeq" id="WP_204912559.1">
    <property type="nucleotide sequence ID" value="NZ_BAAAYR010000001.1"/>
</dbReference>
<comment type="caution">
    <text evidence="2">The sequence shown here is derived from an EMBL/GenBank/DDBJ whole genome shotgun (WGS) entry which is preliminary data.</text>
</comment>
<evidence type="ECO:0000313" key="2">
    <source>
        <dbReference type="EMBL" id="GAA3551476.1"/>
    </source>
</evidence>
<keyword evidence="1" id="KW-0812">Transmembrane</keyword>
<proteinExistence type="predicted"/>
<protein>
    <submittedName>
        <fullName evidence="2">Uncharacterized protein</fullName>
    </submittedName>
</protein>
<feature type="transmembrane region" description="Helical" evidence="1">
    <location>
        <begin position="39"/>
        <end position="61"/>
    </location>
</feature>
<name>A0ABP6WH63_9ACTN</name>
<organism evidence="2 3">
    <name type="scientific">Microlunatus spumicola</name>
    <dbReference type="NCBI Taxonomy" id="81499"/>
    <lineage>
        <taxon>Bacteria</taxon>
        <taxon>Bacillati</taxon>
        <taxon>Actinomycetota</taxon>
        <taxon>Actinomycetes</taxon>
        <taxon>Propionibacteriales</taxon>
        <taxon>Propionibacteriaceae</taxon>
        <taxon>Microlunatus</taxon>
    </lineage>
</organism>
<dbReference type="Proteomes" id="UP001500767">
    <property type="component" value="Unassembled WGS sequence"/>
</dbReference>
<keyword evidence="3" id="KW-1185">Reference proteome</keyword>
<keyword evidence="1" id="KW-1133">Transmembrane helix</keyword>
<evidence type="ECO:0000256" key="1">
    <source>
        <dbReference type="SAM" id="Phobius"/>
    </source>
</evidence>